<keyword evidence="3" id="KW-1185">Reference proteome</keyword>
<keyword evidence="1" id="KW-0472">Membrane</keyword>
<proteinExistence type="predicted"/>
<protein>
    <submittedName>
        <fullName evidence="2">Uncharacterized protein</fullName>
    </submittedName>
</protein>
<reference evidence="2 3" key="1">
    <citation type="submission" date="2020-10" db="EMBL/GenBank/DDBJ databases">
        <title>Chromosome-scale genome assembly of the Allis shad, Alosa alosa.</title>
        <authorList>
            <person name="Margot Z."/>
            <person name="Christophe K."/>
            <person name="Cabau C."/>
            <person name="Louis A."/>
            <person name="Berthelot C."/>
            <person name="Parey E."/>
            <person name="Roest Crollius H."/>
            <person name="Montfort J."/>
            <person name="Robinson-Rechavi M."/>
            <person name="Bucao C."/>
            <person name="Bouchez O."/>
            <person name="Gislard M."/>
            <person name="Lluch J."/>
            <person name="Milhes M."/>
            <person name="Lampietro C."/>
            <person name="Lopez Roques C."/>
            <person name="Donnadieu C."/>
            <person name="Braasch I."/>
            <person name="Desvignes T."/>
            <person name="Postlethwait J."/>
            <person name="Bobe J."/>
            <person name="Guiguen Y."/>
        </authorList>
    </citation>
    <scope>NUCLEOTIDE SEQUENCE [LARGE SCALE GENOMIC DNA]</scope>
    <source>
        <strain evidence="2">M-15738</strain>
        <tissue evidence="2">Blood</tissue>
    </source>
</reference>
<evidence type="ECO:0000313" key="2">
    <source>
        <dbReference type="EMBL" id="KAG5285451.1"/>
    </source>
</evidence>
<keyword evidence="1" id="KW-1133">Transmembrane helix</keyword>
<keyword evidence="1" id="KW-0812">Transmembrane</keyword>
<gene>
    <name evidence="2" type="ORF">AALO_G00003540</name>
</gene>
<accession>A0AAV6HHM5</accession>
<dbReference type="AlphaFoldDB" id="A0AAV6HHM5"/>
<comment type="caution">
    <text evidence="2">The sequence shown here is derived from an EMBL/GenBank/DDBJ whole genome shotgun (WGS) entry which is preliminary data.</text>
</comment>
<sequence>MRKSRGGGTTAQRKRMSHSTVLNFYSLPLKARFPVSRHGQLSSPLLCERSQDEQKQYGANTTLIHQRIEARAILYNVSSFFTPVLIHVLYEALIGFVYHQQHFDIHFNSYICSPIMW</sequence>
<evidence type="ECO:0000313" key="3">
    <source>
        <dbReference type="Proteomes" id="UP000823561"/>
    </source>
</evidence>
<name>A0AAV6HHM5_9TELE</name>
<evidence type="ECO:0000256" key="1">
    <source>
        <dbReference type="SAM" id="Phobius"/>
    </source>
</evidence>
<dbReference type="Proteomes" id="UP000823561">
    <property type="component" value="Chromosome 1"/>
</dbReference>
<feature type="transmembrane region" description="Helical" evidence="1">
    <location>
        <begin position="73"/>
        <end position="98"/>
    </location>
</feature>
<dbReference type="EMBL" id="JADWDJ010000001">
    <property type="protein sequence ID" value="KAG5285451.1"/>
    <property type="molecule type" value="Genomic_DNA"/>
</dbReference>
<organism evidence="2 3">
    <name type="scientific">Alosa alosa</name>
    <name type="common">allis shad</name>
    <dbReference type="NCBI Taxonomy" id="278164"/>
    <lineage>
        <taxon>Eukaryota</taxon>
        <taxon>Metazoa</taxon>
        <taxon>Chordata</taxon>
        <taxon>Craniata</taxon>
        <taxon>Vertebrata</taxon>
        <taxon>Euteleostomi</taxon>
        <taxon>Actinopterygii</taxon>
        <taxon>Neopterygii</taxon>
        <taxon>Teleostei</taxon>
        <taxon>Clupei</taxon>
        <taxon>Clupeiformes</taxon>
        <taxon>Clupeoidei</taxon>
        <taxon>Clupeidae</taxon>
        <taxon>Alosa</taxon>
    </lineage>
</organism>